<keyword evidence="2" id="KW-1185">Reference proteome</keyword>
<dbReference type="RefSeq" id="WP_146621773.1">
    <property type="nucleotide sequence ID" value="NZ_BJCC01000009.1"/>
</dbReference>
<sequence length="64" mass="7155">MNASAAFSLFSEERFAGLVDRSISDKDVPLHIRKCLQDFSKTDIVQQSDSIRLEGGHSQFIAKI</sequence>
<reference evidence="2" key="1">
    <citation type="submission" date="2019-02" db="EMBL/GenBank/DDBJ databases">
        <title>Draft genome sequence of Enterococcus sp. Gos25-1.</title>
        <authorList>
            <person name="Tanaka N."/>
            <person name="Shiwa Y."/>
            <person name="Fujita N."/>
        </authorList>
    </citation>
    <scope>NUCLEOTIDE SEQUENCE [LARGE SCALE GENOMIC DNA]</scope>
    <source>
        <strain evidence="2">Gos25-1</strain>
    </source>
</reference>
<protein>
    <submittedName>
        <fullName evidence="1">Uncharacterized protein</fullName>
    </submittedName>
</protein>
<dbReference type="Proteomes" id="UP000290567">
    <property type="component" value="Unassembled WGS sequence"/>
</dbReference>
<gene>
    <name evidence="1" type="ORF">NRIC_12080</name>
</gene>
<dbReference type="AlphaFoldDB" id="A0A4P5P605"/>
<proteinExistence type="predicted"/>
<accession>A0A4P5P605</accession>
<evidence type="ECO:0000313" key="2">
    <source>
        <dbReference type="Proteomes" id="UP000290567"/>
    </source>
</evidence>
<name>A0A4P5P605_9ENTE</name>
<dbReference type="EMBL" id="BJCC01000009">
    <property type="protein sequence ID" value="GCF93317.1"/>
    <property type="molecule type" value="Genomic_DNA"/>
</dbReference>
<evidence type="ECO:0000313" key="1">
    <source>
        <dbReference type="EMBL" id="GCF93317.1"/>
    </source>
</evidence>
<comment type="caution">
    <text evidence="1">The sequence shown here is derived from an EMBL/GenBank/DDBJ whole genome shotgun (WGS) entry which is preliminary data.</text>
</comment>
<organism evidence="1 2">
    <name type="scientific">Enterococcus florum</name>
    <dbReference type="NCBI Taxonomy" id="2480627"/>
    <lineage>
        <taxon>Bacteria</taxon>
        <taxon>Bacillati</taxon>
        <taxon>Bacillota</taxon>
        <taxon>Bacilli</taxon>
        <taxon>Lactobacillales</taxon>
        <taxon>Enterococcaceae</taxon>
        <taxon>Enterococcus</taxon>
    </lineage>
</organism>